<keyword evidence="2 6" id="KW-0378">Hydrolase</keyword>
<organism evidence="6 7">
    <name type="scientific">Streptomyces sp. 900105245</name>
    <dbReference type="NCBI Taxonomy" id="3154379"/>
    <lineage>
        <taxon>Bacteria</taxon>
        <taxon>Bacillati</taxon>
        <taxon>Actinomycetota</taxon>
        <taxon>Actinomycetes</taxon>
        <taxon>Kitasatosporales</taxon>
        <taxon>Streptomycetaceae</taxon>
        <taxon>Streptomyces</taxon>
    </lineage>
</organism>
<feature type="region of interest" description="Disordered" evidence="4">
    <location>
        <begin position="1"/>
        <end position="25"/>
    </location>
</feature>
<dbReference type="InterPro" id="IPR017853">
    <property type="entry name" value="GH"/>
</dbReference>
<dbReference type="InterPro" id="IPR050226">
    <property type="entry name" value="NagZ_Beta-hexosaminidase"/>
</dbReference>
<feature type="region of interest" description="Disordered" evidence="4">
    <location>
        <begin position="45"/>
        <end position="84"/>
    </location>
</feature>
<reference evidence="6 7" key="1">
    <citation type="submission" date="2024-06" db="EMBL/GenBank/DDBJ databases">
        <title>The Natural Products Discovery Center: Release of the First 8490 Sequenced Strains for Exploring Actinobacteria Biosynthetic Diversity.</title>
        <authorList>
            <person name="Kalkreuter E."/>
            <person name="Kautsar S.A."/>
            <person name="Yang D."/>
            <person name="Bader C.D."/>
            <person name="Teijaro C.N."/>
            <person name="Fluegel L."/>
            <person name="Davis C.M."/>
            <person name="Simpson J.R."/>
            <person name="Lauterbach L."/>
            <person name="Steele A.D."/>
            <person name="Gui C."/>
            <person name="Meng S."/>
            <person name="Li G."/>
            <person name="Viehrig K."/>
            <person name="Ye F."/>
            <person name="Su P."/>
            <person name="Kiefer A.F."/>
            <person name="Nichols A."/>
            <person name="Cepeda A.J."/>
            <person name="Yan W."/>
            <person name="Fan B."/>
            <person name="Jiang Y."/>
            <person name="Adhikari A."/>
            <person name="Zheng C.-J."/>
            <person name="Schuster L."/>
            <person name="Cowan T.M."/>
            <person name="Smanski M.J."/>
            <person name="Chevrette M.G."/>
            <person name="De Carvalho L.P.S."/>
            <person name="Shen B."/>
        </authorList>
    </citation>
    <scope>NUCLEOTIDE SEQUENCE [LARGE SCALE GENOMIC DNA]</scope>
    <source>
        <strain evidence="6 7">NPDC001166</strain>
    </source>
</reference>
<proteinExistence type="inferred from homology"/>
<evidence type="ECO:0000256" key="2">
    <source>
        <dbReference type="ARBA" id="ARBA00022801"/>
    </source>
</evidence>
<dbReference type="InterPro" id="IPR001764">
    <property type="entry name" value="Glyco_hydro_3_N"/>
</dbReference>
<feature type="compositionally biased region" description="Low complexity" evidence="4">
    <location>
        <begin position="70"/>
        <end position="84"/>
    </location>
</feature>
<sequence>MNRPSYRDRTGATSPPRLPGRAGNVRRLSTTAVAAMLLAGCAAGTPDAAPRSSGPGLSHTPPATTSHPRSSLAPDLATSASAPAPATTSAAAACTNSTKLAGWSNRRLAMLTIAVPVPETSVSDATSEVSAGAGGVLLFGNKAPADLGSRLSTLKSHVPGRLGLLVMTDEEGGGIQRMANLVGSLPWAAYMGSHWTPAQIQQNVAKVAKKMAAAQVNMDLAPVVDVDGRNVAPSKTNPDGWRSFSGNTAVVSKDGVAYMNGLRAGGVIPVVKHFPGLGGSTYNSDFGPARTLPWSTLQKVAIPPFTAAIKAGAPAIMISNNIVPGLSTSPASLSPTVIGTELRGKLGFKGLVVTDSLSAKAISAAGFSVPGAAVQALRSGADMVMFDLGGNVGSQTSSIAKAVTDAVAGGRLSRSRLIDAAGHVLAVRHVNLCP</sequence>
<comment type="similarity">
    <text evidence="1">Belongs to the glycosyl hydrolase 3 family.</text>
</comment>
<name>A0ABV1U5P3_9ACTN</name>
<keyword evidence="7" id="KW-1185">Reference proteome</keyword>
<dbReference type="InterPro" id="IPR036962">
    <property type="entry name" value="Glyco_hydro_3_N_sf"/>
</dbReference>
<gene>
    <name evidence="6" type="ORF">ABT272_14830</name>
</gene>
<dbReference type="EMBL" id="JBEPAZ010000010">
    <property type="protein sequence ID" value="MER6429008.1"/>
    <property type="molecule type" value="Genomic_DNA"/>
</dbReference>
<accession>A0ABV1U5P3</accession>
<dbReference type="PANTHER" id="PTHR30480:SF16">
    <property type="entry name" value="GLYCOSIDE HYDROLASE FAMILY 3 DOMAIN PROTEIN"/>
    <property type="match status" value="1"/>
</dbReference>
<evidence type="ECO:0000256" key="3">
    <source>
        <dbReference type="ARBA" id="ARBA00023295"/>
    </source>
</evidence>
<keyword evidence="3" id="KW-0326">Glycosidase</keyword>
<dbReference type="SUPFAM" id="SSF51445">
    <property type="entry name" value="(Trans)glycosidases"/>
    <property type="match status" value="1"/>
</dbReference>
<dbReference type="GO" id="GO:0016787">
    <property type="term" value="F:hydrolase activity"/>
    <property type="evidence" value="ECO:0007669"/>
    <property type="project" value="UniProtKB-KW"/>
</dbReference>
<comment type="caution">
    <text evidence="6">The sequence shown here is derived from an EMBL/GenBank/DDBJ whole genome shotgun (WGS) entry which is preliminary data.</text>
</comment>
<dbReference type="RefSeq" id="WP_073901496.1">
    <property type="nucleotide sequence ID" value="NZ_JBEOYA010000034.1"/>
</dbReference>
<evidence type="ECO:0000259" key="5">
    <source>
        <dbReference type="Pfam" id="PF00933"/>
    </source>
</evidence>
<evidence type="ECO:0000313" key="6">
    <source>
        <dbReference type="EMBL" id="MER6429008.1"/>
    </source>
</evidence>
<dbReference type="Pfam" id="PF00933">
    <property type="entry name" value="Glyco_hydro_3"/>
    <property type="match status" value="1"/>
</dbReference>
<protein>
    <submittedName>
        <fullName evidence="6">Glycoside hydrolase family 3 N-terminal domain-containing protein</fullName>
    </submittedName>
</protein>
<feature type="compositionally biased region" description="Basic and acidic residues" evidence="4">
    <location>
        <begin position="1"/>
        <end position="10"/>
    </location>
</feature>
<evidence type="ECO:0000256" key="4">
    <source>
        <dbReference type="SAM" id="MobiDB-lite"/>
    </source>
</evidence>
<dbReference type="Gene3D" id="3.20.20.300">
    <property type="entry name" value="Glycoside hydrolase, family 3, N-terminal domain"/>
    <property type="match status" value="1"/>
</dbReference>
<evidence type="ECO:0000256" key="1">
    <source>
        <dbReference type="ARBA" id="ARBA00005336"/>
    </source>
</evidence>
<dbReference type="Proteomes" id="UP001470023">
    <property type="component" value="Unassembled WGS sequence"/>
</dbReference>
<dbReference type="PANTHER" id="PTHR30480">
    <property type="entry name" value="BETA-HEXOSAMINIDASE-RELATED"/>
    <property type="match status" value="1"/>
</dbReference>
<feature type="domain" description="Glycoside hydrolase family 3 N-terminal" evidence="5">
    <location>
        <begin position="134"/>
        <end position="426"/>
    </location>
</feature>
<evidence type="ECO:0000313" key="7">
    <source>
        <dbReference type="Proteomes" id="UP001470023"/>
    </source>
</evidence>